<evidence type="ECO:0000313" key="2">
    <source>
        <dbReference type="Proteomes" id="UP000887159"/>
    </source>
</evidence>
<reference evidence="1" key="1">
    <citation type="submission" date="2020-08" db="EMBL/GenBank/DDBJ databases">
        <title>Multicomponent nature underlies the extraordinary mechanical properties of spider dragline silk.</title>
        <authorList>
            <person name="Kono N."/>
            <person name="Nakamura H."/>
            <person name="Mori M."/>
            <person name="Yoshida Y."/>
            <person name="Ohtoshi R."/>
            <person name="Malay A.D."/>
            <person name="Moran D.A.P."/>
            <person name="Tomita M."/>
            <person name="Numata K."/>
            <person name="Arakawa K."/>
        </authorList>
    </citation>
    <scope>NUCLEOTIDE SEQUENCE</scope>
</reference>
<organism evidence="1 2">
    <name type="scientific">Trichonephila clavipes</name>
    <name type="common">Golden silk orbweaver</name>
    <name type="synonym">Nephila clavipes</name>
    <dbReference type="NCBI Taxonomy" id="2585209"/>
    <lineage>
        <taxon>Eukaryota</taxon>
        <taxon>Metazoa</taxon>
        <taxon>Ecdysozoa</taxon>
        <taxon>Arthropoda</taxon>
        <taxon>Chelicerata</taxon>
        <taxon>Arachnida</taxon>
        <taxon>Araneae</taxon>
        <taxon>Araneomorphae</taxon>
        <taxon>Entelegynae</taxon>
        <taxon>Araneoidea</taxon>
        <taxon>Nephilidae</taxon>
        <taxon>Trichonephila</taxon>
    </lineage>
</organism>
<accession>A0A8X6W7V8</accession>
<proteinExistence type="predicted"/>
<dbReference type="EMBL" id="BMAU01021390">
    <property type="protein sequence ID" value="GFY29893.1"/>
    <property type="molecule type" value="Genomic_DNA"/>
</dbReference>
<evidence type="ECO:0000313" key="1">
    <source>
        <dbReference type="EMBL" id="GFY29893.1"/>
    </source>
</evidence>
<dbReference type="AlphaFoldDB" id="A0A8X6W7V8"/>
<sequence>MLEELIKNSIDSERLHLISDLCKNMKDDRLKAVAEFKRQILNDDSRQHGRADCNTQGMYWEHFMKRRCLYVDLNPLDFFFWGFLKSLLYAGGY</sequence>
<keyword evidence="2" id="KW-1185">Reference proteome</keyword>
<name>A0A8X6W7V8_TRICX</name>
<comment type="caution">
    <text evidence="1">The sequence shown here is derived from an EMBL/GenBank/DDBJ whole genome shotgun (WGS) entry which is preliminary data.</text>
</comment>
<gene>
    <name evidence="1" type="ORF">TNCV_4072061</name>
</gene>
<protein>
    <submittedName>
        <fullName evidence="1">Uncharacterized protein</fullName>
    </submittedName>
</protein>
<dbReference type="Proteomes" id="UP000887159">
    <property type="component" value="Unassembled WGS sequence"/>
</dbReference>